<dbReference type="PANTHER" id="PTHR12652">
    <property type="entry name" value="PEROXISOMAL BIOGENESIS FACTOR 11"/>
    <property type="match status" value="1"/>
</dbReference>
<proteinExistence type="predicted"/>
<dbReference type="GO" id="GO:0016559">
    <property type="term" value="P:peroxisome fission"/>
    <property type="evidence" value="ECO:0007669"/>
    <property type="project" value="InterPro"/>
</dbReference>
<evidence type="ECO:0000256" key="3">
    <source>
        <dbReference type="ARBA" id="ARBA00023140"/>
    </source>
</evidence>
<keyword evidence="3" id="KW-0576">Peroxisome</keyword>
<sequence length="231" mass="26328">MVCDTVVYHPSLSRLIRFLDSTAGREKVLRLLQYLSRFLAFQQSSVLAKQLQAQFTVVRKILRFLKPLNHLQAAAKFYDNKLSGDALVRSCNVIKNLAYAGYLTFDQVNLLRMLRLVPVTVFTAKKVPLWSNWCWFVGLLTGLVMDARKIQLAQRRIVALAQENGEKYQEDKLLAKSYQERGTAVRRLLWDAIDTFIVLNNLNFLHNEDGHVALAGVATSLFGLQDLWNAA</sequence>
<evidence type="ECO:0008006" key="7">
    <source>
        <dbReference type="Google" id="ProtNLM"/>
    </source>
</evidence>
<dbReference type="PANTHER" id="PTHR12652:SF50">
    <property type="entry name" value="PEROXIN 11"/>
    <property type="match status" value="1"/>
</dbReference>
<dbReference type="GO" id="GO:0005778">
    <property type="term" value="C:peroxisomal membrane"/>
    <property type="evidence" value="ECO:0007669"/>
    <property type="project" value="UniProtKB-SubCell"/>
</dbReference>
<organism evidence="5 6">
    <name type="scientific">Torulaspora globosa</name>
    <dbReference type="NCBI Taxonomy" id="48254"/>
    <lineage>
        <taxon>Eukaryota</taxon>
        <taxon>Fungi</taxon>
        <taxon>Dikarya</taxon>
        <taxon>Ascomycota</taxon>
        <taxon>Saccharomycotina</taxon>
        <taxon>Saccharomycetes</taxon>
        <taxon>Saccharomycetales</taxon>
        <taxon>Saccharomycetaceae</taxon>
        <taxon>Torulaspora</taxon>
    </lineage>
</organism>
<reference evidence="5 6" key="1">
    <citation type="submission" date="2020-06" db="EMBL/GenBank/DDBJ databases">
        <title>The yeast mating-type switching endonuclease HO is a domesticated member of an unorthodox homing genetic element family.</title>
        <authorList>
            <person name="Coughlan A.Y."/>
            <person name="Lombardi L."/>
            <person name="Braun-Galleani S."/>
            <person name="Martos A.R."/>
            <person name="Galeote V."/>
            <person name="Bigey F."/>
            <person name="Dequin S."/>
            <person name="Byrne K.P."/>
            <person name="Wolfe K.H."/>
        </authorList>
    </citation>
    <scope>NUCLEOTIDE SEQUENCE [LARGE SCALE GENOMIC DNA]</scope>
    <source>
        <strain evidence="5 6">CBS2947</strain>
    </source>
</reference>
<comment type="subcellular location">
    <subcellularLocation>
        <location evidence="4">Peroxisome membrane</location>
    </subcellularLocation>
</comment>
<dbReference type="EMBL" id="CP059271">
    <property type="protein sequence ID" value="QLQ80671.1"/>
    <property type="molecule type" value="Genomic_DNA"/>
</dbReference>
<keyword evidence="6" id="KW-1185">Reference proteome</keyword>
<keyword evidence="2" id="KW-0472">Membrane</keyword>
<evidence type="ECO:0000256" key="4">
    <source>
        <dbReference type="ARBA" id="ARBA00046271"/>
    </source>
</evidence>
<dbReference type="InterPro" id="IPR008733">
    <property type="entry name" value="PEX11"/>
</dbReference>
<dbReference type="AlphaFoldDB" id="A0A7H9HTL0"/>
<gene>
    <name evidence="5" type="ORF">HG537_0E00240</name>
</gene>
<keyword evidence="1" id="KW-0962">Peroxisome biogenesis</keyword>
<evidence type="ECO:0000313" key="6">
    <source>
        <dbReference type="Proteomes" id="UP000510647"/>
    </source>
</evidence>
<evidence type="ECO:0000256" key="2">
    <source>
        <dbReference type="ARBA" id="ARBA00023136"/>
    </source>
</evidence>
<protein>
    <recommendedName>
        <fullName evidence="7">Peroxisomal biogenesis factor 11</fullName>
    </recommendedName>
</protein>
<dbReference type="Pfam" id="PF05648">
    <property type="entry name" value="PEX11"/>
    <property type="match status" value="1"/>
</dbReference>
<accession>A0A7H9HTL0</accession>
<dbReference type="OrthoDB" id="411017at2759"/>
<dbReference type="Proteomes" id="UP000510647">
    <property type="component" value="Chromosome 5"/>
</dbReference>
<evidence type="ECO:0000313" key="5">
    <source>
        <dbReference type="EMBL" id="QLQ80671.1"/>
    </source>
</evidence>
<name>A0A7H9HTL0_9SACH</name>
<evidence type="ECO:0000256" key="1">
    <source>
        <dbReference type="ARBA" id="ARBA00022593"/>
    </source>
</evidence>